<dbReference type="InterPro" id="IPR046348">
    <property type="entry name" value="SIS_dom_sf"/>
</dbReference>
<sequence>MELQDRIIAQFHTSIDVKVHAVETLTPVIAHASEMMLHCLLNEGKILCCGNGRSAIDAQLFATQLLNRFDRDRPGLPAMALSSDAATLTAIASEYSYNDVFSKQTRALGQPGDILLVLSSSGRSANIVQAIQAAHDRDMMVIALTGHDGGDIAALLRPEEVELRVPSDQPVRIQEVHTLIVHCLCDLIDHQLFGGEG</sequence>
<evidence type="ECO:0000259" key="1">
    <source>
        <dbReference type="PROSITE" id="PS51464"/>
    </source>
</evidence>
<dbReference type="PANTHER" id="PTHR30390:SF6">
    <property type="entry name" value="DNAA INITIATOR-ASSOCIATING PROTEIN DIAA"/>
    <property type="match status" value="1"/>
</dbReference>
<dbReference type="SUPFAM" id="SSF53697">
    <property type="entry name" value="SIS domain"/>
    <property type="match status" value="1"/>
</dbReference>
<dbReference type="GO" id="GO:1901135">
    <property type="term" value="P:carbohydrate derivative metabolic process"/>
    <property type="evidence" value="ECO:0007669"/>
    <property type="project" value="InterPro"/>
</dbReference>
<dbReference type="InterPro" id="IPR035461">
    <property type="entry name" value="GmhA/DiaA"/>
</dbReference>
<dbReference type="PROSITE" id="PS51464">
    <property type="entry name" value="SIS"/>
    <property type="match status" value="1"/>
</dbReference>
<feature type="domain" description="SIS" evidence="1">
    <location>
        <begin position="36"/>
        <end position="197"/>
    </location>
</feature>
<dbReference type="AlphaFoldDB" id="A0A2S5KJ51"/>
<evidence type="ECO:0000313" key="3">
    <source>
        <dbReference type="Proteomes" id="UP000238196"/>
    </source>
</evidence>
<keyword evidence="2" id="KW-0413">Isomerase</keyword>
<dbReference type="NCBIfam" id="NF010546">
    <property type="entry name" value="PRK13936.1"/>
    <property type="match status" value="1"/>
</dbReference>
<dbReference type="Pfam" id="PF13580">
    <property type="entry name" value="SIS_2"/>
    <property type="match status" value="1"/>
</dbReference>
<dbReference type="GO" id="GO:0097367">
    <property type="term" value="F:carbohydrate derivative binding"/>
    <property type="evidence" value="ECO:0007669"/>
    <property type="project" value="InterPro"/>
</dbReference>
<dbReference type="GO" id="GO:0016853">
    <property type="term" value="F:isomerase activity"/>
    <property type="evidence" value="ECO:0007669"/>
    <property type="project" value="UniProtKB-KW"/>
</dbReference>
<dbReference type="InterPro" id="IPR001347">
    <property type="entry name" value="SIS_dom"/>
</dbReference>
<dbReference type="OrthoDB" id="9810929at2"/>
<dbReference type="EMBL" id="PRLP01000127">
    <property type="protein sequence ID" value="PPC74841.1"/>
    <property type="molecule type" value="Genomic_DNA"/>
</dbReference>
<dbReference type="PANTHER" id="PTHR30390">
    <property type="entry name" value="SEDOHEPTULOSE 7-PHOSPHATE ISOMERASE / DNAA INITIATOR-ASSOCIATING FACTOR FOR REPLICATION INITIATION"/>
    <property type="match status" value="1"/>
</dbReference>
<protein>
    <submittedName>
        <fullName evidence="2">Phosphoheptose isomerase</fullName>
    </submittedName>
</protein>
<comment type="caution">
    <text evidence="2">The sequence shown here is derived from an EMBL/GenBank/DDBJ whole genome shotgun (WGS) entry which is preliminary data.</text>
</comment>
<accession>A0A2S5KJ51</accession>
<evidence type="ECO:0000313" key="2">
    <source>
        <dbReference type="EMBL" id="PPC74841.1"/>
    </source>
</evidence>
<dbReference type="Proteomes" id="UP000238196">
    <property type="component" value="Unassembled WGS sequence"/>
</dbReference>
<organism evidence="2 3">
    <name type="scientific">Proteobacteria bacterium 228</name>
    <dbReference type="NCBI Taxonomy" id="2083153"/>
    <lineage>
        <taxon>Bacteria</taxon>
        <taxon>Pseudomonadati</taxon>
        <taxon>Pseudomonadota</taxon>
    </lineage>
</organism>
<proteinExistence type="predicted"/>
<gene>
    <name evidence="2" type="ORF">C4K68_24015</name>
</gene>
<reference evidence="2 3" key="1">
    <citation type="submission" date="2018-02" db="EMBL/GenBank/DDBJ databases">
        <title>novel marine gammaproteobacteria from coastal saline agro ecosystem.</title>
        <authorList>
            <person name="Krishnan R."/>
            <person name="Ramesh Kumar N."/>
        </authorList>
    </citation>
    <scope>NUCLEOTIDE SEQUENCE [LARGE SCALE GENOMIC DNA]</scope>
    <source>
        <strain evidence="2 3">228</strain>
    </source>
</reference>
<dbReference type="Gene3D" id="3.40.50.10490">
    <property type="entry name" value="Glucose-6-phosphate isomerase like protein, domain 1"/>
    <property type="match status" value="1"/>
</dbReference>
<name>A0A2S5KJ51_9PROT</name>
<dbReference type="InterPro" id="IPR050099">
    <property type="entry name" value="SIS_GmhA/DiaA_subfam"/>
</dbReference>
<dbReference type="CDD" id="cd05006">
    <property type="entry name" value="SIS_GmhA"/>
    <property type="match status" value="1"/>
</dbReference>